<dbReference type="PANTHER" id="PTHR34002:SF10">
    <property type="entry name" value="PUTATIVE-RELATED"/>
    <property type="match status" value="1"/>
</dbReference>
<dbReference type="Proteomes" id="UP000245764">
    <property type="component" value="Chromosome 10"/>
</dbReference>
<dbReference type="AlphaFoldDB" id="A0A2H1GZJ0"/>
<accession>A0A2H1GZJ0</accession>
<keyword evidence="2" id="KW-0378">Hydrolase</keyword>
<comment type="similarity">
    <text evidence="1 2">Belongs to the glycosyl hydrolase 12 (cellulase H) family.</text>
</comment>
<feature type="signal peptide" evidence="3">
    <location>
        <begin position="1"/>
        <end position="23"/>
    </location>
</feature>
<dbReference type="GO" id="GO:0008810">
    <property type="term" value="F:cellulase activity"/>
    <property type="evidence" value="ECO:0007669"/>
    <property type="project" value="InterPro"/>
</dbReference>
<dbReference type="InterPro" id="IPR002594">
    <property type="entry name" value="GH12"/>
</dbReference>
<protein>
    <recommendedName>
        <fullName evidence="6">Glycoside hydrolase family 12 protein</fullName>
    </recommendedName>
</protein>
<evidence type="ECO:0000313" key="4">
    <source>
        <dbReference type="EMBL" id="SMR58950.1"/>
    </source>
</evidence>
<evidence type="ECO:0000256" key="3">
    <source>
        <dbReference type="SAM" id="SignalP"/>
    </source>
</evidence>
<keyword evidence="2" id="KW-0119">Carbohydrate metabolism</keyword>
<dbReference type="InterPro" id="IPR013319">
    <property type="entry name" value="GH11/12"/>
</dbReference>
<name>A0A2H1GZJ0_ZYMTR</name>
<dbReference type="PANTHER" id="PTHR34002">
    <property type="entry name" value="BLR1656 PROTEIN"/>
    <property type="match status" value="1"/>
</dbReference>
<keyword evidence="2" id="KW-0326">Glycosidase</keyword>
<evidence type="ECO:0008006" key="6">
    <source>
        <dbReference type="Google" id="ProtNLM"/>
    </source>
</evidence>
<keyword evidence="3" id="KW-0732">Signal</keyword>
<dbReference type="EMBL" id="LT854262">
    <property type="protein sequence ID" value="SMR58950.1"/>
    <property type="molecule type" value="Genomic_DNA"/>
</dbReference>
<proteinExistence type="inferred from homology"/>
<keyword evidence="2" id="KW-0624">Polysaccharide degradation</keyword>
<evidence type="ECO:0000256" key="2">
    <source>
        <dbReference type="RuleBase" id="RU361163"/>
    </source>
</evidence>
<gene>
    <name evidence="4" type="ORF">ZT1E4_G9685</name>
</gene>
<evidence type="ECO:0000256" key="1">
    <source>
        <dbReference type="ARBA" id="ARBA00005519"/>
    </source>
</evidence>
<dbReference type="GO" id="GO:0000272">
    <property type="term" value="P:polysaccharide catabolic process"/>
    <property type="evidence" value="ECO:0007669"/>
    <property type="project" value="UniProtKB-KW"/>
</dbReference>
<organism evidence="4 5">
    <name type="scientific">Zymoseptoria tritici ST99CH_1E4</name>
    <dbReference type="NCBI Taxonomy" id="1276532"/>
    <lineage>
        <taxon>Eukaryota</taxon>
        <taxon>Fungi</taxon>
        <taxon>Dikarya</taxon>
        <taxon>Ascomycota</taxon>
        <taxon>Pezizomycotina</taxon>
        <taxon>Dothideomycetes</taxon>
        <taxon>Dothideomycetidae</taxon>
        <taxon>Mycosphaerellales</taxon>
        <taxon>Mycosphaerellaceae</taxon>
        <taxon>Zymoseptoria</taxon>
    </lineage>
</organism>
<feature type="chain" id="PRO_5013762794" description="Glycoside hydrolase family 12 protein" evidence="3">
    <location>
        <begin position="24"/>
        <end position="246"/>
    </location>
</feature>
<evidence type="ECO:0000313" key="5">
    <source>
        <dbReference type="Proteomes" id="UP000245764"/>
    </source>
</evidence>
<dbReference type="InterPro" id="IPR013320">
    <property type="entry name" value="ConA-like_dom_sf"/>
</dbReference>
<dbReference type="SUPFAM" id="SSF49899">
    <property type="entry name" value="Concanavalin A-like lectins/glucanases"/>
    <property type="match status" value="1"/>
</dbReference>
<sequence length="246" mass="26701">MFATKLNVLLLANLAMAAPASRAAPTNMCTNQEGYSNSGYRVQNNLWGKDAATSGSQCSAVNSISSGGVVWSTTWEWYGGQNNVKSYAFSALEGFTKKPLSQINSMPSTAAWSMNNPAARCNVAYDLFTAADPNHATYTGDYELMVWLARYNGVGPIGSKKYSVNIGGINWDLYYGLNGPMKVYSYVAQSTQANFNGDIKSFFNHMTSAEGFPASSQNLITFQFGTEPFTGSKTTFDVSKWTAKVN</sequence>
<dbReference type="Gene3D" id="2.60.120.180">
    <property type="match status" value="1"/>
</dbReference>
<reference evidence="5" key="1">
    <citation type="submission" date="2017-05" db="EMBL/GenBank/DDBJ databases">
        <authorList>
            <person name="Song R."/>
            <person name="Chenine A.L."/>
            <person name="Ruprecht R.M."/>
        </authorList>
    </citation>
    <scope>NUCLEOTIDE SEQUENCE [LARGE SCALE GENOMIC DNA]</scope>
</reference>
<dbReference type="Pfam" id="PF01670">
    <property type="entry name" value="Glyco_hydro_12"/>
    <property type="match status" value="1"/>
</dbReference>